<proteinExistence type="predicted"/>
<organism evidence="1 2">
    <name type="scientific">Cylicostephanus goldi</name>
    <name type="common">Nematode worm</name>
    <dbReference type="NCBI Taxonomy" id="71465"/>
    <lineage>
        <taxon>Eukaryota</taxon>
        <taxon>Metazoa</taxon>
        <taxon>Ecdysozoa</taxon>
        <taxon>Nematoda</taxon>
        <taxon>Chromadorea</taxon>
        <taxon>Rhabditida</taxon>
        <taxon>Rhabditina</taxon>
        <taxon>Rhabditomorpha</taxon>
        <taxon>Strongyloidea</taxon>
        <taxon>Strongylidae</taxon>
        <taxon>Cylicostephanus</taxon>
    </lineage>
</organism>
<reference evidence="1 2" key="1">
    <citation type="submission" date="2018-11" db="EMBL/GenBank/DDBJ databases">
        <authorList>
            <consortium name="Pathogen Informatics"/>
        </authorList>
    </citation>
    <scope>NUCLEOTIDE SEQUENCE [LARGE SCALE GENOMIC DNA]</scope>
</reference>
<dbReference type="Proteomes" id="UP000271889">
    <property type="component" value="Unassembled WGS sequence"/>
</dbReference>
<keyword evidence="2" id="KW-1185">Reference proteome</keyword>
<gene>
    <name evidence="1" type="ORF">CGOC_LOCUS2028</name>
</gene>
<name>A0A3P6QYU5_CYLGO</name>
<dbReference type="AlphaFoldDB" id="A0A3P6QYU5"/>
<accession>A0A3P6QYU5</accession>
<protein>
    <submittedName>
        <fullName evidence="1">Uncharacterized protein</fullName>
    </submittedName>
</protein>
<evidence type="ECO:0000313" key="2">
    <source>
        <dbReference type="Proteomes" id="UP000271889"/>
    </source>
</evidence>
<evidence type="ECO:0000313" key="1">
    <source>
        <dbReference type="EMBL" id="VDK51327.1"/>
    </source>
</evidence>
<sequence length="92" mass="10920">MKRETQFKHRMLDMVVGKNNPLRRRKSFTDRFRDLMPEKAVDENVYGLVDAVSRHSKDVNSQMLSPRFLPLMPDKYSVSKWSFLLSAKQMWA</sequence>
<dbReference type="EMBL" id="UYRV01004278">
    <property type="protein sequence ID" value="VDK51327.1"/>
    <property type="molecule type" value="Genomic_DNA"/>
</dbReference>